<gene>
    <name evidence="2" type="ORF">LCGC14_0725640</name>
</gene>
<reference evidence="2" key="1">
    <citation type="journal article" date="2015" name="Nature">
        <title>Complex archaea that bridge the gap between prokaryotes and eukaryotes.</title>
        <authorList>
            <person name="Spang A."/>
            <person name="Saw J.H."/>
            <person name="Jorgensen S.L."/>
            <person name="Zaremba-Niedzwiedzka K."/>
            <person name="Martijn J."/>
            <person name="Lind A.E."/>
            <person name="van Eijk R."/>
            <person name="Schleper C."/>
            <person name="Guy L."/>
            <person name="Ettema T.J."/>
        </authorList>
    </citation>
    <scope>NUCLEOTIDE SEQUENCE</scope>
</reference>
<feature type="region of interest" description="Disordered" evidence="1">
    <location>
        <begin position="60"/>
        <end position="81"/>
    </location>
</feature>
<proteinExistence type="predicted"/>
<comment type="caution">
    <text evidence="2">The sequence shown here is derived from an EMBL/GenBank/DDBJ whole genome shotgun (WGS) entry which is preliminary data.</text>
</comment>
<accession>A0A0F9TIC0</accession>
<organism evidence="2">
    <name type="scientific">marine sediment metagenome</name>
    <dbReference type="NCBI Taxonomy" id="412755"/>
    <lineage>
        <taxon>unclassified sequences</taxon>
        <taxon>metagenomes</taxon>
        <taxon>ecological metagenomes</taxon>
    </lineage>
</organism>
<evidence type="ECO:0000313" key="2">
    <source>
        <dbReference type="EMBL" id="KKN41213.1"/>
    </source>
</evidence>
<evidence type="ECO:0000256" key="1">
    <source>
        <dbReference type="SAM" id="MobiDB-lite"/>
    </source>
</evidence>
<sequence>MRWITYLESNKEAYQNFEEYLEAQIEFYRKPLEDTRSNYDALRVQQGSVKALRQIQYILKESQKESQSHGYGTDQTRDGPS</sequence>
<protein>
    <submittedName>
        <fullName evidence="2">Uncharacterized protein</fullName>
    </submittedName>
</protein>
<dbReference type="AlphaFoldDB" id="A0A0F9TIC0"/>
<name>A0A0F9TIC0_9ZZZZ</name>
<dbReference type="EMBL" id="LAZR01001662">
    <property type="protein sequence ID" value="KKN41213.1"/>
    <property type="molecule type" value="Genomic_DNA"/>
</dbReference>